<evidence type="ECO:0000256" key="1">
    <source>
        <dbReference type="SAM" id="SignalP"/>
    </source>
</evidence>
<organism evidence="2 3">
    <name type="scientific">Coleophoma cylindrospora</name>
    <dbReference type="NCBI Taxonomy" id="1849047"/>
    <lineage>
        <taxon>Eukaryota</taxon>
        <taxon>Fungi</taxon>
        <taxon>Dikarya</taxon>
        <taxon>Ascomycota</taxon>
        <taxon>Pezizomycotina</taxon>
        <taxon>Leotiomycetes</taxon>
        <taxon>Helotiales</taxon>
        <taxon>Dermateaceae</taxon>
        <taxon>Coleophoma</taxon>
    </lineage>
</organism>
<evidence type="ECO:0000313" key="2">
    <source>
        <dbReference type="EMBL" id="RDW75475.1"/>
    </source>
</evidence>
<comment type="caution">
    <text evidence="2">The sequence shown here is derived from an EMBL/GenBank/DDBJ whole genome shotgun (WGS) entry which is preliminary data.</text>
</comment>
<feature type="chain" id="PRO_5017744126" description="Apple domain-containing protein" evidence="1">
    <location>
        <begin position="17"/>
        <end position="476"/>
    </location>
</feature>
<dbReference type="PANTHER" id="PTHR36578">
    <property type="entry name" value="CHROMOSOME 15, WHOLE GENOME SHOTGUN SEQUENCE"/>
    <property type="match status" value="1"/>
</dbReference>
<feature type="signal peptide" evidence="1">
    <location>
        <begin position="1"/>
        <end position="16"/>
    </location>
</feature>
<proteinExistence type="predicted"/>
<dbReference type="AlphaFoldDB" id="A0A3D8RN48"/>
<evidence type="ECO:0008006" key="4">
    <source>
        <dbReference type="Google" id="ProtNLM"/>
    </source>
</evidence>
<dbReference type="EMBL" id="PDLM01000006">
    <property type="protein sequence ID" value="RDW75475.1"/>
    <property type="molecule type" value="Genomic_DNA"/>
</dbReference>
<reference evidence="2 3" key="1">
    <citation type="journal article" date="2018" name="IMA Fungus">
        <title>IMA Genome-F 9: Draft genome sequence of Annulohypoxylon stygium, Aspergillus mulundensis, Berkeleyomyces basicola (syn. Thielaviopsis basicola), Ceratocystis smalleyi, two Cercospora beticola strains, Coleophoma cylindrospora, Fusarium fracticaudum, Phialophora cf. hyalina, and Morchella septimelata.</title>
        <authorList>
            <person name="Wingfield B.D."/>
            <person name="Bills G.F."/>
            <person name="Dong Y."/>
            <person name="Huang W."/>
            <person name="Nel W.J."/>
            <person name="Swalarsk-Parry B.S."/>
            <person name="Vaghefi N."/>
            <person name="Wilken P.M."/>
            <person name="An Z."/>
            <person name="de Beer Z.W."/>
            <person name="De Vos L."/>
            <person name="Chen L."/>
            <person name="Duong T.A."/>
            <person name="Gao Y."/>
            <person name="Hammerbacher A."/>
            <person name="Kikkert J.R."/>
            <person name="Li Y."/>
            <person name="Li H."/>
            <person name="Li K."/>
            <person name="Li Q."/>
            <person name="Liu X."/>
            <person name="Ma X."/>
            <person name="Naidoo K."/>
            <person name="Pethybridge S.J."/>
            <person name="Sun J."/>
            <person name="Steenkamp E.T."/>
            <person name="van der Nest M.A."/>
            <person name="van Wyk S."/>
            <person name="Wingfield M.J."/>
            <person name="Xiong C."/>
            <person name="Yue Q."/>
            <person name="Zhang X."/>
        </authorList>
    </citation>
    <scope>NUCLEOTIDE SEQUENCE [LARGE SCALE GENOMIC DNA]</scope>
    <source>
        <strain evidence="2 3">BP6252</strain>
    </source>
</reference>
<protein>
    <recommendedName>
        <fullName evidence="4">Apple domain-containing protein</fullName>
    </recommendedName>
</protein>
<accession>A0A3D8RN48</accession>
<evidence type="ECO:0000313" key="3">
    <source>
        <dbReference type="Proteomes" id="UP000256645"/>
    </source>
</evidence>
<gene>
    <name evidence="2" type="ORF">BP6252_06617</name>
</gene>
<dbReference type="STRING" id="1849047.A0A3D8RN48"/>
<dbReference type="OrthoDB" id="271448at2759"/>
<keyword evidence="1" id="KW-0732">Signal</keyword>
<sequence>MRSFLVAAAVMAAVSASPMPQDIDFDMVIAAPNPVITGAPIGVTEQSVTYDAASASAVVVAAVSAAATNTDAAVTDAARMVKRTACAPQPTGATGAPAVSTDTPSAFLANPAFASLASAAPVPSGYALSFTNLQASNNAYGYMGFTTLSNYNTTLCAAKCSKVNGCMSFNLYFERDPSVDPGTGCEDPASYTMIKCVFWGGPVTTANALNKGQYRSKFQVVIAGSNGYTNTSIATIPGYTDAQYLGNAAINAPYDNQGCDTYMRSTIFTSGPFDTTLCSKFCDAQTAYNLAHPPSNGSPPKTCQFFNTYLMYVNTTANMQGQYCALYTEAWPTSYATNVGQYRGDDHYLIQSSYTYTNKTNAGAPDKKCAVAQASVQISYSTLQSFCTAYLGYVVPSATATTTVVATVTSTEIDTATVQAIPKRAVAVPNVLSMYPSSVLSSACSLQATSPSTVTATTTFSSTTTVVTTTSTTTSI</sequence>
<dbReference type="Proteomes" id="UP000256645">
    <property type="component" value="Unassembled WGS sequence"/>
</dbReference>
<dbReference type="PANTHER" id="PTHR36578:SF1">
    <property type="entry name" value="APPLE DOMAIN-CONTAINING PROTEIN"/>
    <property type="match status" value="1"/>
</dbReference>
<name>A0A3D8RN48_9HELO</name>
<keyword evidence="3" id="KW-1185">Reference proteome</keyword>